<comment type="caution">
    <text evidence="1">The sequence shown here is derived from an EMBL/GenBank/DDBJ whole genome shotgun (WGS) entry which is preliminary data.</text>
</comment>
<dbReference type="GO" id="GO:0008168">
    <property type="term" value="F:methyltransferase activity"/>
    <property type="evidence" value="ECO:0007669"/>
    <property type="project" value="UniProtKB-KW"/>
</dbReference>
<dbReference type="InterPro" id="IPR029063">
    <property type="entry name" value="SAM-dependent_MTases_sf"/>
</dbReference>
<dbReference type="Gene3D" id="3.40.50.150">
    <property type="entry name" value="Vaccinia Virus protein VP39"/>
    <property type="match status" value="1"/>
</dbReference>
<dbReference type="GO" id="GO:0032259">
    <property type="term" value="P:methylation"/>
    <property type="evidence" value="ECO:0007669"/>
    <property type="project" value="UniProtKB-KW"/>
</dbReference>
<dbReference type="RefSeq" id="WP_248941594.1">
    <property type="nucleotide sequence ID" value="NZ_JAKIKS010000078.1"/>
</dbReference>
<dbReference type="Proteomes" id="UP001203423">
    <property type="component" value="Unassembled WGS sequence"/>
</dbReference>
<reference evidence="1 2" key="1">
    <citation type="submission" date="2022-01" db="EMBL/GenBank/DDBJ databases">
        <title>Whole genome-based taxonomy of the Shewanellaceae.</title>
        <authorList>
            <person name="Martin-Rodriguez A.J."/>
        </authorList>
    </citation>
    <scope>NUCLEOTIDE SEQUENCE [LARGE SCALE GENOMIC DNA]</scope>
    <source>
        <strain evidence="1 2">DSM 17177</strain>
    </source>
</reference>
<keyword evidence="2" id="KW-1185">Reference proteome</keyword>
<gene>
    <name evidence="1" type="ORF">L2764_17400</name>
</gene>
<organism evidence="1 2">
    <name type="scientific">Shewanella surugensis</name>
    <dbReference type="NCBI Taxonomy" id="212020"/>
    <lineage>
        <taxon>Bacteria</taxon>
        <taxon>Pseudomonadati</taxon>
        <taxon>Pseudomonadota</taxon>
        <taxon>Gammaproteobacteria</taxon>
        <taxon>Alteromonadales</taxon>
        <taxon>Shewanellaceae</taxon>
        <taxon>Shewanella</taxon>
    </lineage>
</organism>
<proteinExistence type="predicted"/>
<accession>A0ABT0LF69</accession>
<keyword evidence="1" id="KW-0808">Transferase</keyword>
<protein>
    <submittedName>
        <fullName evidence="1">Methyltransferase domain-containing protein</fullName>
    </submittedName>
</protein>
<evidence type="ECO:0000313" key="1">
    <source>
        <dbReference type="EMBL" id="MCL1126204.1"/>
    </source>
</evidence>
<sequence>MHKDHFKNKASTYDNEQLRIDNVNNIAKGMIKKINFIPKMKLMDFGSGTGLLLEHIAPLVKKITAVDISPSMNKQLENKRQQIKCELEVLPINLIDNSKQHNLNQTIDGIISSMTLHHIKDIQVLFNQFHAILKSKGFIAIADLYLEDGHFHTQNTGVFHFGFEQASIMAIAKKSGFINICFQQVSKVKKPQGDYPVFLLTALKV</sequence>
<dbReference type="EMBL" id="JAKIKS010000078">
    <property type="protein sequence ID" value="MCL1126204.1"/>
    <property type="molecule type" value="Genomic_DNA"/>
</dbReference>
<evidence type="ECO:0000313" key="2">
    <source>
        <dbReference type="Proteomes" id="UP001203423"/>
    </source>
</evidence>
<dbReference type="CDD" id="cd02440">
    <property type="entry name" value="AdoMet_MTases"/>
    <property type="match status" value="1"/>
</dbReference>
<dbReference type="PANTHER" id="PTHR43861">
    <property type="entry name" value="TRANS-ACONITATE 2-METHYLTRANSFERASE-RELATED"/>
    <property type="match status" value="1"/>
</dbReference>
<name>A0ABT0LF69_9GAMM</name>
<dbReference type="SUPFAM" id="SSF53335">
    <property type="entry name" value="S-adenosyl-L-methionine-dependent methyltransferases"/>
    <property type="match status" value="1"/>
</dbReference>
<dbReference type="Pfam" id="PF13489">
    <property type="entry name" value="Methyltransf_23"/>
    <property type="match status" value="1"/>
</dbReference>
<keyword evidence="1" id="KW-0489">Methyltransferase</keyword>